<dbReference type="Gene3D" id="1.10.101.10">
    <property type="entry name" value="PGBD-like superfamily/PGBD"/>
    <property type="match status" value="1"/>
</dbReference>
<sequence>MTLAFDAFPRPFNVRRRLLMLSAVAPAVLGALVLSGCQKPGGPTALSRGEVKDALAVLDRAPEQGFAPGAFGERGIGELINSPKAAEQAEGSRRLQAALIAYAGAEHGLRIPHSALPADWGLKPEPYDAEAALFQALKAGTFKAWLADLPPPSPDYQALQQAYVAYLKLSTAGGWPAVPAGGALKLGAHGPRVLALRQRLGAEDPGAAGPADAPYDAALAGAVGRFQTAHGLAPTGVVDAATTQELNVPAQARAAQIRANLERLRWLPRVQPATRIDVNTAAATMDYFVDNRLTTHMLAASGKPGDETPMLRSAVDGIVLNPPWNVPETIATKELLPKEAADPGYLERKGFTTKEGAGGPRLVQEPSADSALGLVKFEFDNPYAVYLHDTPSKAAFAKTQRAVSHGCVRLERAVDFAKLLLSTQPGWSAGRVDEVLASGETVHVKLSHPVAVRLMYRTAFPEGGRIAFRPDIYGWDTQLLQLLDHPPAPKPSDRRTKSAKRA</sequence>
<keyword evidence="6 7" id="KW-0961">Cell wall biogenesis/degradation</keyword>
<dbReference type="InterPro" id="IPR002477">
    <property type="entry name" value="Peptidoglycan-bd-like"/>
</dbReference>
<evidence type="ECO:0000256" key="7">
    <source>
        <dbReference type="PROSITE-ProRule" id="PRU01373"/>
    </source>
</evidence>
<proteinExistence type="inferred from homology"/>
<feature type="domain" description="L,D-TPase catalytic" evidence="9">
    <location>
        <begin position="274"/>
        <end position="445"/>
    </location>
</feature>
<evidence type="ECO:0000256" key="3">
    <source>
        <dbReference type="ARBA" id="ARBA00022679"/>
    </source>
</evidence>
<dbReference type="GO" id="GO:0009252">
    <property type="term" value="P:peptidoglycan biosynthetic process"/>
    <property type="evidence" value="ECO:0007669"/>
    <property type="project" value="UniProtKB-UniPathway"/>
</dbReference>
<dbReference type="Pfam" id="PF01471">
    <property type="entry name" value="PG_binding_1"/>
    <property type="match status" value="1"/>
</dbReference>
<keyword evidence="3" id="KW-0808">Transferase</keyword>
<reference evidence="11" key="1">
    <citation type="submission" date="2018-05" db="EMBL/GenBank/DDBJ databases">
        <authorList>
            <person name="Li X."/>
        </authorList>
    </citation>
    <scope>NUCLEOTIDE SEQUENCE [LARGE SCALE GENOMIC DNA]</scope>
    <source>
        <strain evidence="11">HKS-05</strain>
    </source>
</reference>
<dbReference type="InterPro" id="IPR036365">
    <property type="entry name" value="PGBD-like_sf"/>
</dbReference>
<dbReference type="Gene3D" id="2.40.440.10">
    <property type="entry name" value="L,D-transpeptidase catalytic domain-like"/>
    <property type="match status" value="1"/>
</dbReference>
<evidence type="ECO:0000256" key="1">
    <source>
        <dbReference type="ARBA" id="ARBA00004752"/>
    </source>
</evidence>
<name>A0A328AZ11_9CAUL</name>
<dbReference type="InterPro" id="IPR036366">
    <property type="entry name" value="PGBDSf"/>
</dbReference>
<dbReference type="Proteomes" id="UP000249842">
    <property type="component" value="Unassembled WGS sequence"/>
</dbReference>
<dbReference type="PROSITE" id="PS52029">
    <property type="entry name" value="LD_TPASE"/>
    <property type="match status" value="1"/>
</dbReference>
<dbReference type="RefSeq" id="WP_111456828.1">
    <property type="nucleotide sequence ID" value="NZ_QFYP01000001.1"/>
</dbReference>
<dbReference type="GO" id="GO:0008360">
    <property type="term" value="P:regulation of cell shape"/>
    <property type="evidence" value="ECO:0007669"/>
    <property type="project" value="UniProtKB-UniRule"/>
</dbReference>
<dbReference type="Pfam" id="PF03734">
    <property type="entry name" value="YkuD"/>
    <property type="match status" value="1"/>
</dbReference>
<feature type="region of interest" description="Disordered" evidence="8">
    <location>
        <begin position="483"/>
        <end position="502"/>
    </location>
</feature>
<keyword evidence="5 7" id="KW-0573">Peptidoglycan synthesis</keyword>
<dbReference type="UniPathway" id="UPA00219"/>
<dbReference type="SUPFAM" id="SSF141523">
    <property type="entry name" value="L,D-transpeptidase catalytic domain-like"/>
    <property type="match status" value="1"/>
</dbReference>
<dbReference type="InterPro" id="IPR045380">
    <property type="entry name" value="LD_TPept_scaffold_dom"/>
</dbReference>
<comment type="similarity">
    <text evidence="2">Belongs to the YkuD family.</text>
</comment>
<feature type="active site" description="Proton donor/acceptor" evidence="7">
    <location>
        <position position="388"/>
    </location>
</feature>
<dbReference type="GO" id="GO:0004180">
    <property type="term" value="F:carboxypeptidase activity"/>
    <property type="evidence" value="ECO:0007669"/>
    <property type="project" value="UniProtKB-ARBA"/>
</dbReference>
<evidence type="ECO:0000256" key="2">
    <source>
        <dbReference type="ARBA" id="ARBA00005992"/>
    </source>
</evidence>
<evidence type="ECO:0000256" key="6">
    <source>
        <dbReference type="ARBA" id="ARBA00023316"/>
    </source>
</evidence>
<evidence type="ECO:0000256" key="8">
    <source>
        <dbReference type="SAM" id="MobiDB-lite"/>
    </source>
</evidence>
<evidence type="ECO:0000259" key="9">
    <source>
        <dbReference type="PROSITE" id="PS52029"/>
    </source>
</evidence>
<dbReference type="SUPFAM" id="SSF47090">
    <property type="entry name" value="PGBD-like"/>
    <property type="match status" value="1"/>
</dbReference>
<keyword evidence="4 7" id="KW-0133">Cell shape</keyword>
<dbReference type="InterPro" id="IPR052905">
    <property type="entry name" value="LD-transpeptidase_YkuD-like"/>
</dbReference>
<dbReference type="PANTHER" id="PTHR41533">
    <property type="entry name" value="L,D-TRANSPEPTIDASE HI_1667-RELATED"/>
    <property type="match status" value="1"/>
</dbReference>
<accession>A0A328AZ11</accession>
<feature type="active site" description="Nucleophile" evidence="7">
    <location>
        <position position="407"/>
    </location>
</feature>
<gene>
    <name evidence="10" type="ORF">DJ021_06830</name>
</gene>
<keyword evidence="11" id="KW-1185">Reference proteome</keyword>
<comment type="caution">
    <text evidence="10">The sequence shown here is derived from an EMBL/GenBank/DDBJ whole genome shotgun (WGS) entry which is preliminary data.</text>
</comment>
<dbReference type="CDD" id="cd16913">
    <property type="entry name" value="YkuD_like"/>
    <property type="match status" value="1"/>
</dbReference>
<dbReference type="EMBL" id="QFYP01000001">
    <property type="protein sequence ID" value="RAK59535.1"/>
    <property type="molecule type" value="Genomic_DNA"/>
</dbReference>
<dbReference type="AlphaFoldDB" id="A0A328AZ11"/>
<dbReference type="Pfam" id="PF20142">
    <property type="entry name" value="Scaffold"/>
    <property type="match status" value="1"/>
</dbReference>
<evidence type="ECO:0000256" key="4">
    <source>
        <dbReference type="ARBA" id="ARBA00022960"/>
    </source>
</evidence>
<dbReference type="PANTHER" id="PTHR41533:SF2">
    <property type="entry name" value="BLR7131 PROTEIN"/>
    <property type="match status" value="1"/>
</dbReference>
<organism evidence="10 11">
    <name type="scientific">Phenylobacterium hankyongense</name>
    <dbReference type="NCBI Taxonomy" id="1813876"/>
    <lineage>
        <taxon>Bacteria</taxon>
        <taxon>Pseudomonadati</taxon>
        <taxon>Pseudomonadota</taxon>
        <taxon>Alphaproteobacteria</taxon>
        <taxon>Caulobacterales</taxon>
        <taxon>Caulobacteraceae</taxon>
        <taxon>Phenylobacterium</taxon>
    </lineage>
</organism>
<comment type="pathway">
    <text evidence="1 7">Cell wall biogenesis; peptidoglycan biosynthesis.</text>
</comment>
<dbReference type="GO" id="GO:0071555">
    <property type="term" value="P:cell wall organization"/>
    <property type="evidence" value="ECO:0007669"/>
    <property type="project" value="UniProtKB-UniRule"/>
</dbReference>
<evidence type="ECO:0000256" key="5">
    <source>
        <dbReference type="ARBA" id="ARBA00022984"/>
    </source>
</evidence>
<evidence type="ECO:0000313" key="10">
    <source>
        <dbReference type="EMBL" id="RAK59535.1"/>
    </source>
</evidence>
<dbReference type="GO" id="GO:0016740">
    <property type="term" value="F:transferase activity"/>
    <property type="evidence" value="ECO:0007669"/>
    <property type="project" value="UniProtKB-KW"/>
</dbReference>
<protein>
    <submittedName>
        <fullName evidence="10">Murein L,D-transpeptidase</fullName>
    </submittedName>
</protein>
<evidence type="ECO:0000313" key="11">
    <source>
        <dbReference type="Proteomes" id="UP000249842"/>
    </source>
</evidence>
<dbReference type="OrthoDB" id="9778545at2"/>
<dbReference type="InterPro" id="IPR038063">
    <property type="entry name" value="Transpep_catalytic_dom"/>
</dbReference>
<dbReference type="InterPro" id="IPR005490">
    <property type="entry name" value="LD_TPept_cat_dom"/>
</dbReference>